<dbReference type="EMBL" id="CM042886">
    <property type="protein sequence ID" value="KAI4342451.1"/>
    <property type="molecule type" value="Genomic_DNA"/>
</dbReference>
<organism evidence="1 2">
    <name type="scientific">Melastoma candidum</name>
    <dbReference type="NCBI Taxonomy" id="119954"/>
    <lineage>
        <taxon>Eukaryota</taxon>
        <taxon>Viridiplantae</taxon>
        <taxon>Streptophyta</taxon>
        <taxon>Embryophyta</taxon>
        <taxon>Tracheophyta</taxon>
        <taxon>Spermatophyta</taxon>
        <taxon>Magnoliopsida</taxon>
        <taxon>eudicotyledons</taxon>
        <taxon>Gunneridae</taxon>
        <taxon>Pentapetalae</taxon>
        <taxon>rosids</taxon>
        <taxon>malvids</taxon>
        <taxon>Myrtales</taxon>
        <taxon>Melastomataceae</taxon>
        <taxon>Melastomatoideae</taxon>
        <taxon>Melastomateae</taxon>
        <taxon>Melastoma</taxon>
    </lineage>
</organism>
<dbReference type="Proteomes" id="UP001057402">
    <property type="component" value="Chromosome 7"/>
</dbReference>
<name>A0ACB9P5D5_9MYRT</name>
<protein>
    <submittedName>
        <fullName evidence="1">Uncharacterized protein</fullName>
    </submittedName>
</protein>
<keyword evidence="2" id="KW-1185">Reference proteome</keyword>
<evidence type="ECO:0000313" key="2">
    <source>
        <dbReference type="Proteomes" id="UP001057402"/>
    </source>
</evidence>
<reference evidence="2" key="1">
    <citation type="journal article" date="2023" name="Front. Plant Sci.">
        <title>Chromosomal-level genome assembly of Melastoma candidum provides insights into trichome evolution.</title>
        <authorList>
            <person name="Zhong Y."/>
            <person name="Wu W."/>
            <person name="Sun C."/>
            <person name="Zou P."/>
            <person name="Liu Y."/>
            <person name="Dai S."/>
            <person name="Zhou R."/>
        </authorList>
    </citation>
    <scope>NUCLEOTIDE SEQUENCE [LARGE SCALE GENOMIC DNA]</scope>
</reference>
<proteinExistence type="predicted"/>
<accession>A0ACB9P5D5</accession>
<comment type="caution">
    <text evidence="1">The sequence shown here is derived from an EMBL/GenBank/DDBJ whole genome shotgun (WGS) entry which is preliminary data.</text>
</comment>
<gene>
    <name evidence="1" type="ORF">MLD38_027078</name>
</gene>
<sequence>MPHVSVSAYPSPVKDRRDALAMPKELFCSFVLQYSVMPVSGFVVSKLLNLQSYYAAGIILVRCCPGGTASSIVIYIARCRHHPLNIYVML</sequence>
<evidence type="ECO:0000313" key="1">
    <source>
        <dbReference type="EMBL" id="KAI4342451.1"/>
    </source>
</evidence>